<dbReference type="Proteomes" id="UP000266906">
    <property type="component" value="Unassembled WGS sequence"/>
</dbReference>
<dbReference type="RefSeq" id="WP_123821585.1">
    <property type="nucleotide sequence ID" value="NZ_RKQG01000004.1"/>
</dbReference>
<sequence length="94" mass="10414">MPEPALKCLLHADIHPLTDDCRAVLVTYNRAHPQPFTTASRRDYLAAVDRAMAAAERTLLDDHIREHHRDCAQPVPATRTPAAPASTDHLERAA</sequence>
<evidence type="ECO:0000313" key="4">
    <source>
        <dbReference type="Proteomes" id="UP000266906"/>
    </source>
</evidence>
<proteinExistence type="predicted"/>
<accession>A0A3N4RG33</accession>
<evidence type="ECO:0000313" key="3">
    <source>
        <dbReference type="EMBL" id="RPE27357.1"/>
    </source>
</evidence>
<keyword evidence="4" id="KW-1185">Reference proteome</keyword>
<protein>
    <submittedName>
        <fullName evidence="3">Uncharacterized protein</fullName>
    </submittedName>
</protein>
<evidence type="ECO:0000256" key="1">
    <source>
        <dbReference type="SAM" id="MobiDB-lite"/>
    </source>
</evidence>
<dbReference type="AlphaFoldDB" id="A0A3N4RG33"/>
<feature type="region of interest" description="Disordered" evidence="1">
    <location>
        <begin position="70"/>
        <end position="94"/>
    </location>
</feature>
<name>A0A3N4RG33_9ACTN</name>
<dbReference type="EMBL" id="RKQG01000004">
    <property type="protein sequence ID" value="RPE27357.1"/>
    <property type="molecule type" value="Genomic_DNA"/>
</dbReference>
<reference evidence="3 4" key="1">
    <citation type="submission" date="2018-11" db="EMBL/GenBank/DDBJ databases">
        <title>Sequencing the genomes of 1000 actinobacteria strains.</title>
        <authorList>
            <person name="Klenk H.-P."/>
        </authorList>
    </citation>
    <scope>NUCLEOTIDE SEQUENCE [LARGE SCALE GENOMIC DNA]</scope>
    <source>
        <strain evidence="3 4">DSM 44781</strain>
    </source>
</reference>
<dbReference type="EMBL" id="RKQG01000004">
    <property type="protein sequence ID" value="RPE27225.1"/>
    <property type="molecule type" value="Genomic_DNA"/>
</dbReference>
<comment type="caution">
    <text evidence="3">The sequence shown here is derived from an EMBL/GenBank/DDBJ whole genome shotgun (WGS) entry which is preliminary data.</text>
</comment>
<evidence type="ECO:0000313" key="2">
    <source>
        <dbReference type="EMBL" id="RPE27225.1"/>
    </source>
</evidence>
<organism evidence="3 4">
    <name type="scientific">Kitasatospora cineracea</name>
    <dbReference type="NCBI Taxonomy" id="88074"/>
    <lineage>
        <taxon>Bacteria</taxon>
        <taxon>Bacillati</taxon>
        <taxon>Actinomycetota</taxon>
        <taxon>Actinomycetes</taxon>
        <taxon>Kitasatosporales</taxon>
        <taxon>Streptomycetaceae</taxon>
        <taxon>Kitasatospora</taxon>
    </lineage>
</organism>
<feature type="compositionally biased region" description="Low complexity" evidence="1">
    <location>
        <begin position="72"/>
        <end position="87"/>
    </location>
</feature>
<gene>
    <name evidence="2" type="ORF">EDD38_7369</name>
    <name evidence="3" type="ORF">EDD38_7502</name>
</gene>